<organism evidence="2 3">
    <name type="scientific">Povalibacter uvarum</name>
    <dbReference type="NCBI Taxonomy" id="732238"/>
    <lineage>
        <taxon>Bacteria</taxon>
        <taxon>Pseudomonadati</taxon>
        <taxon>Pseudomonadota</taxon>
        <taxon>Gammaproteobacteria</taxon>
        <taxon>Steroidobacterales</taxon>
        <taxon>Steroidobacteraceae</taxon>
        <taxon>Povalibacter</taxon>
    </lineage>
</organism>
<dbReference type="InterPro" id="IPR006680">
    <property type="entry name" value="Amidohydro-rel"/>
</dbReference>
<sequence length="483" mass="51695">MPFADATQPLRLHLLLAVALVCAAGCSQKAEAPREIDLVIANAKVIDPGSRSVLEGAVIAIDDGRIVEVAPSLSPTLKAMQTIDAAGRSVVPAFADLHVHWGNGTFAESGNIVEQTLARNLYYGITRILNMGSNGASPAEIDSYRGKLADGTWQGPKLYAVGSLLTVPGSHPTTTIFPPDLRKKIAETVAAAPEQGPIDLMPLRAITLVRTADEVRTEVKRLASWGADAIKLTIESGPGPFGDDHPQMSEEIVRAAVEEAHAAKIPVIAHVSSRDELDVCLRTGVDAAAHSIITGPFDAELHQRMGAAGFFYVVTLDLYDGFLNWSADPDRMNDAFLRETLTDAEAASMQNAPKIFAREQEFFGKSGLRPILDHVRDAQRAGALLVTGTDTGNAFAFPGYGTHQELRLMVEAGVAPMDALAAATVNAAKFLKEENEWGSIQPGQAADLLILDGDPLADIMNTRRIAHVIQRGTPIDRSALRIR</sequence>
<reference evidence="2 3" key="1">
    <citation type="submission" date="2020-08" db="EMBL/GenBank/DDBJ databases">
        <title>Genomic Encyclopedia of Type Strains, Phase IV (KMG-IV): sequencing the most valuable type-strain genomes for metagenomic binning, comparative biology and taxonomic classification.</title>
        <authorList>
            <person name="Goeker M."/>
        </authorList>
    </citation>
    <scope>NUCLEOTIDE SEQUENCE [LARGE SCALE GENOMIC DNA]</scope>
    <source>
        <strain evidence="2 3">DSM 26723</strain>
    </source>
</reference>
<dbReference type="InterPro" id="IPR032466">
    <property type="entry name" value="Metal_Hydrolase"/>
</dbReference>
<dbReference type="SUPFAM" id="SSF51338">
    <property type="entry name" value="Composite domain of metallo-dependent hydrolases"/>
    <property type="match status" value="1"/>
</dbReference>
<evidence type="ECO:0000313" key="3">
    <source>
        <dbReference type="Proteomes" id="UP000588068"/>
    </source>
</evidence>
<dbReference type="InterPro" id="IPR051781">
    <property type="entry name" value="Metallo-dep_Hydrolase"/>
</dbReference>
<dbReference type="Gene3D" id="3.20.20.140">
    <property type="entry name" value="Metal-dependent hydrolases"/>
    <property type="match status" value="1"/>
</dbReference>
<accession>A0A841HU63</accession>
<comment type="caution">
    <text evidence="2">The sequence shown here is derived from an EMBL/GenBank/DDBJ whole genome shotgun (WGS) entry which is preliminary data.</text>
</comment>
<dbReference type="InterPro" id="IPR011059">
    <property type="entry name" value="Metal-dep_hydrolase_composite"/>
</dbReference>
<dbReference type="PANTHER" id="PTHR43135:SF3">
    <property type="entry name" value="ALPHA-D-RIBOSE 1-METHYLPHOSPHONATE 5-TRIPHOSPHATE DIPHOSPHATASE"/>
    <property type="match status" value="1"/>
</dbReference>
<protein>
    <submittedName>
        <fullName evidence="2">Imidazolonepropionase-like amidohydrolase</fullName>
    </submittedName>
</protein>
<gene>
    <name evidence="2" type="ORF">HNQ60_005265</name>
</gene>
<dbReference type="AlphaFoldDB" id="A0A841HU63"/>
<name>A0A841HU63_9GAMM</name>
<dbReference type="GO" id="GO:0016810">
    <property type="term" value="F:hydrolase activity, acting on carbon-nitrogen (but not peptide) bonds"/>
    <property type="evidence" value="ECO:0007669"/>
    <property type="project" value="InterPro"/>
</dbReference>
<dbReference type="Proteomes" id="UP000588068">
    <property type="component" value="Unassembled WGS sequence"/>
</dbReference>
<dbReference type="Pfam" id="PF01979">
    <property type="entry name" value="Amidohydro_1"/>
    <property type="match status" value="1"/>
</dbReference>
<keyword evidence="2" id="KW-0378">Hydrolase</keyword>
<feature type="domain" description="Amidohydrolase-related" evidence="1">
    <location>
        <begin position="90"/>
        <end position="472"/>
    </location>
</feature>
<dbReference type="EMBL" id="JACHHZ010000007">
    <property type="protein sequence ID" value="MBB6096343.1"/>
    <property type="molecule type" value="Genomic_DNA"/>
</dbReference>
<dbReference type="SUPFAM" id="SSF51556">
    <property type="entry name" value="Metallo-dependent hydrolases"/>
    <property type="match status" value="1"/>
</dbReference>
<dbReference type="RefSeq" id="WP_184335728.1">
    <property type="nucleotide sequence ID" value="NZ_JACHHZ010000007.1"/>
</dbReference>
<dbReference type="Gene3D" id="2.30.40.10">
    <property type="entry name" value="Urease, subunit C, domain 1"/>
    <property type="match status" value="1"/>
</dbReference>
<proteinExistence type="predicted"/>
<dbReference type="PANTHER" id="PTHR43135">
    <property type="entry name" value="ALPHA-D-RIBOSE 1-METHYLPHOSPHONATE 5-TRIPHOSPHATE DIPHOSPHATASE"/>
    <property type="match status" value="1"/>
</dbReference>
<evidence type="ECO:0000259" key="1">
    <source>
        <dbReference type="Pfam" id="PF01979"/>
    </source>
</evidence>
<evidence type="ECO:0000313" key="2">
    <source>
        <dbReference type="EMBL" id="MBB6096343.1"/>
    </source>
</evidence>
<keyword evidence="3" id="KW-1185">Reference proteome</keyword>